<feature type="signal peptide" evidence="7">
    <location>
        <begin position="1"/>
        <end position="23"/>
    </location>
</feature>
<dbReference type="Pfam" id="PF16757">
    <property type="entry name" value="Fucosidase_C"/>
    <property type="match status" value="1"/>
</dbReference>
<dbReference type="GO" id="GO:0016139">
    <property type="term" value="P:glycoside catabolic process"/>
    <property type="evidence" value="ECO:0007669"/>
    <property type="project" value="TreeGrafter"/>
</dbReference>
<keyword evidence="5" id="KW-0378">Hydrolase</keyword>
<evidence type="ECO:0000256" key="4">
    <source>
        <dbReference type="ARBA" id="ARBA00022729"/>
    </source>
</evidence>
<evidence type="ECO:0000256" key="1">
    <source>
        <dbReference type="ARBA" id="ARBA00004071"/>
    </source>
</evidence>
<feature type="domain" description="Alpha-L-fucosidase C-terminal" evidence="9">
    <location>
        <begin position="523"/>
        <end position="591"/>
    </location>
</feature>
<evidence type="ECO:0000256" key="6">
    <source>
        <dbReference type="ARBA" id="ARBA00023295"/>
    </source>
</evidence>
<dbReference type="PANTHER" id="PTHR10030:SF37">
    <property type="entry name" value="ALPHA-L-FUCOSIDASE-RELATED"/>
    <property type="match status" value="1"/>
</dbReference>
<keyword evidence="11" id="KW-1185">Reference proteome</keyword>
<keyword evidence="4 7" id="KW-0732">Signal</keyword>
<evidence type="ECO:0000313" key="11">
    <source>
        <dbReference type="Proteomes" id="UP000346198"/>
    </source>
</evidence>
<dbReference type="InterPro" id="IPR013780">
    <property type="entry name" value="Glyco_hydro_b"/>
</dbReference>
<reference evidence="10 11" key="1">
    <citation type="submission" date="2019-04" db="EMBL/GenBank/DDBJ databases">
        <authorList>
            <person name="Van Vliet M D."/>
        </authorList>
    </citation>
    <scope>NUCLEOTIDE SEQUENCE [LARGE SCALE GENOMIC DNA]</scope>
    <source>
        <strain evidence="10 11">F21</strain>
    </source>
</reference>
<comment type="function">
    <text evidence="1">Alpha-L-fucosidase is responsible for hydrolyzing the alpha-1,6-linked fucose joined to the reducing-end N-acetylglucosamine of the carbohydrate moieties of glycoproteins.</text>
</comment>
<protein>
    <recommendedName>
        <fullName evidence="3">alpha-L-fucosidase</fullName>
        <ecNumber evidence="3">3.2.1.51</ecNumber>
    </recommendedName>
</protein>
<dbReference type="GO" id="GO:0004560">
    <property type="term" value="F:alpha-L-fucosidase activity"/>
    <property type="evidence" value="ECO:0007669"/>
    <property type="project" value="InterPro"/>
</dbReference>
<dbReference type="SUPFAM" id="SSF51445">
    <property type="entry name" value="(Trans)glycosidases"/>
    <property type="match status" value="1"/>
</dbReference>
<dbReference type="Proteomes" id="UP000346198">
    <property type="component" value="Unassembled WGS sequence"/>
</dbReference>
<comment type="similarity">
    <text evidence="2">Belongs to the glycosyl hydrolase 29 family.</text>
</comment>
<proteinExistence type="inferred from homology"/>
<dbReference type="SMART" id="SM00812">
    <property type="entry name" value="Alpha_L_fucos"/>
    <property type="match status" value="1"/>
</dbReference>
<gene>
    <name evidence="10" type="ORF">SCARR_00383</name>
</gene>
<evidence type="ECO:0000259" key="9">
    <source>
        <dbReference type="Pfam" id="PF16757"/>
    </source>
</evidence>
<dbReference type="EC" id="3.2.1.51" evidence="3"/>
<evidence type="ECO:0000256" key="5">
    <source>
        <dbReference type="ARBA" id="ARBA00022801"/>
    </source>
</evidence>
<dbReference type="GO" id="GO:0006004">
    <property type="term" value="P:fucose metabolic process"/>
    <property type="evidence" value="ECO:0007669"/>
    <property type="project" value="InterPro"/>
</dbReference>
<evidence type="ECO:0000256" key="3">
    <source>
        <dbReference type="ARBA" id="ARBA00012662"/>
    </source>
</evidence>
<dbReference type="EMBL" id="CAAHFH010000001">
    <property type="protein sequence ID" value="VGO18331.1"/>
    <property type="molecule type" value="Genomic_DNA"/>
</dbReference>
<dbReference type="AlphaFoldDB" id="A0A6C2UFX9"/>
<evidence type="ECO:0000313" key="10">
    <source>
        <dbReference type="EMBL" id="VGO18331.1"/>
    </source>
</evidence>
<dbReference type="InterPro" id="IPR057739">
    <property type="entry name" value="Glyco_hydro_29_N"/>
</dbReference>
<dbReference type="InterPro" id="IPR017853">
    <property type="entry name" value="GH"/>
</dbReference>
<dbReference type="PRINTS" id="PR00741">
    <property type="entry name" value="GLHYDRLASE29"/>
</dbReference>
<dbReference type="GO" id="GO:0005764">
    <property type="term" value="C:lysosome"/>
    <property type="evidence" value="ECO:0007669"/>
    <property type="project" value="TreeGrafter"/>
</dbReference>
<feature type="chain" id="PRO_5025535765" description="alpha-L-fucosidase" evidence="7">
    <location>
        <begin position="24"/>
        <end position="603"/>
    </location>
</feature>
<dbReference type="InterPro" id="IPR031919">
    <property type="entry name" value="Fucosidase_C"/>
</dbReference>
<dbReference type="PANTHER" id="PTHR10030">
    <property type="entry name" value="ALPHA-L-FUCOSIDASE"/>
    <property type="match status" value="1"/>
</dbReference>
<evidence type="ECO:0000259" key="8">
    <source>
        <dbReference type="Pfam" id="PF01120"/>
    </source>
</evidence>
<dbReference type="Gene3D" id="3.20.20.80">
    <property type="entry name" value="Glycosidases"/>
    <property type="match status" value="1"/>
</dbReference>
<sequence>MKKQMKLILAVSLCALLNQGILAAPMAVQRADSCVVISAEQDKVSDNRMTVDFELRQPGEYVIQLVHQPATAGKELSASIQLDGVLHCNQLKRSYWIDDGIVSTFETPVHLPKAGRYSVTVECDEQPVKVRLIPKVYFSSRIVVGSEKHYDEWIRMHQSPEKQAAMEWYKQARFGMFIHWGVYSQAAGSWKGTKVEDSPVKGPRVAEWLMYTFNISREEYREFAKQFNPDSSFAANIAKLAKDTGMKYVVITAKHHDGFALFDSASSDWDVADATPYEGDLIKELYDACRAEGLDFGVYYSHGHDWMEGCDADYANVKKKNDPYGVPTRPNGKNLWDPSPNSYQDYLEGKAYPQIAELIKLMPDLRLIWFDGEGLITEAQALRFYKMIYDLNPSIVVNRRVGYEYGDYMDAGDNTTPKAGELVAKYFETCGTANHSWGFKAHDNNWKSTNQLLRNFVDIISKGGNYLLNIGPDGKGQVPEPCANNFVEMGEWVKVNSEAIFGTTRWTLFSENVNPKKGVESVPGEFWFSAKDNCVYAMSLTPAPENVRVESLNITSGKVTALRLLGNDSTLKWKQTNEALEINFTGIKPDTNGFVIEATLGEE</sequence>
<accession>A0A6C2UFX9</accession>
<name>A0A6C2UFX9_9BACT</name>
<keyword evidence="6" id="KW-0326">Glycosidase</keyword>
<dbReference type="Pfam" id="PF01120">
    <property type="entry name" value="Alpha_L_fucos"/>
    <property type="match status" value="1"/>
</dbReference>
<organism evidence="10 11">
    <name type="scientific">Pontiella sulfatireligans</name>
    <dbReference type="NCBI Taxonomy" id="2750658"/>
    <lineage>
        <taxon>Bacteria</taxon>
        <taxon>Pseudomonadati</taxon>
        <taxon>Kiritimatiellota</taxon>
        <taxon>Kiritimatiellia</taxon>
        <taxon>Kiritimatiellales</taxon>
        <taxon>Pontiellaceae</taxon>
        <taxon>Pontiella</taxon>
    </lineage>
</organism>
<evidence type="ECO:0000256" key="2">
    <source>
        <dbReference type="ARBA" id="ARBA00007951"/>
    </source>
</evidence>
<evidence type="ECO:0000256" key="7">
    <source>
        <dbReference type="SAM" id="SignalP"/>
    </source>
</evidence>
<dbReference type="Gene3D" id="2.60.40.1180">
    <property type="entry name" value="Golgi alpha-mannosidase II"/>
    <property type="match status" value="1"/>
</dbReference>
<dbReference type="InterPro" id="IPR000933">
    <property type="entry name" value="Glyco_hydro_29"/>
</dbReference>
<feature type="domain" description="Glycoside hydrolase family 29 N-terminal" evidence="8">
    <location>
        <begin position="157"/>
        <end position="498"/>
    </location>
</feature>
<dbReference type="InterPro" id="IPR016286">
    <property type="entry name" value="FUC_metazoa-typ"/>
</dbReference>